<evidence type="ECO:0000313" key="1">
    <source>
        <dbReference type="Ensembl" id="ENSNFUP00015031420.1"/>
    </source>
</evidence>
<dbReference type="Proteomes" id="UP000694548">
    <property type="component" value="Chromosome sgr19"/>
</dbReference>
<accession>A0A8C6MBH7</accession>
<dbReference type="Ensembl" id="ENSNFUT00015032838.1">
    <property type="protein sequence ID" value="ENSNFUP00015031420.1"/>
    <property type="gene ID" value="ENSNFUG00015015334.1"/>
</dbReference>
<keyword evidence="2" id="KW-1185">Reference proteome</keyword>
<organism evidence="1 2">
    <name type="scientific">Nothobranchius furzeri</name>
    <name type="common">Turquoise killifish</name>
    <dbReference type="NCBI Taxonomy" id="105023"/>
    <lineage>
        <taxon>Eukaryota</taxon>
        <taxon>Metazoa</taxon>
        <taxon>Chordata</taxon>
        <taxon>Craniata</taxon>
        <taxon>Vertebrata</taxon>
        <taxon>Euteleostomi</taxon>
        <taxon>Actinopterygii</taxon>
        <taxon>Neopterygii</taxon>
        <taxon>Teleostei</taxon>
        <taxon>Neoteleostei</taxon>
        <taxon>Acanthomorphata</taxon>
        <taxon>Ovalentaria</taxon>
        <taxon>Atherinomorphae</taxon>
        <taxon>Cyprinodontiformes</taxon>
        <taxon>Nothobranchiidae</taxon>
        <taxon>Nothobranchius</taxon>
    </lineage>
</organism>
<dbReference type="AlphaFoldDB" id="A0A8C6MBH7"/>
<gene>
    <name evidence="1" type="primary">C6orf62</name>
</gene>
<reference evidence="1" key="2">
    <citation type="submission" date="2025-08" db="UniProtKB">
        <authorList>
            <consortium name="Ensembl"/>
        </authorList>
    </citation>
    <scope>IDENTIFICATION</scope>
</reference>
<sequence>MGDPTSRRNQTRNRLRAQLRRKRESLADQFDFKIYIAFVFKEKKKKSALFEVAEVVPVMTNNYEENILRGVRDSGYSLESSIELLQKDVVQLHAPRYQSMRRDVIGCTQEMDFILWPRNDIEKIVCLLFSRWKGAEEEPFRPVQVRHWRFDLPGVSYCRSYCTLNNSFVLQAKFEFHHGDYEKQCLHALGRKDKAGMVMNNPTQSVFLFMDRQHLQTPKTKATVFKLCSLCLYLPQDQLTCWGAGDIEDHLRPYLPD</sequence>
<proteinExistence type="predicted"/>
<dbReference type="Pfam" id="PF15130">
    <property type="entry name" value="DUF4566"/>
    <property type="match status" value="2"/>
</dbReference>
<dbReference type="InterPro" id="IPR027903">
    <property type="entry name" value="DUF4566"/>
</dbReference>
<evidence type="ECO:0000313" key="2">
    <source>
        <dbReference type="Proteomes" id="UP000694548"/>
    </source>
</evidence>
<dbReference type="GeneTree" id="ENSGT00390000008115"/>
<name>A0A8C6MBH7_NOTFU</name>
<reference evidence="1" key="3">
    <citation type="submission" date="2025-09" db="UniProtKB">
        <authorList>
            <consortium name="Ensembl"/>
        </authorList>
    </citation>
    <scope>IDENTIFICATION</scope>
</reference>
<reference evidence="1" key="1">
    <citation type="submission" date="2014-08" db="EMBL/GenBank/DDBJ databases">
        <authorList>
            <person name="Senf B."/>
            <person name="Petzold A."/>
            <person name="Downie B.R."/>
            <person name="Koch P."/>
            <person name="Platzer M."/>
        </authorList>
    </citation>
    <scope>NUCLEOTIDE SEQUENCE [LARGE SCALE GENOMIC DNA]</scope>
    <source>
        <strain evidence="1">GRZ</strain>
    </source>
</reference>
<protein>
    <submittedName>
        <fullName evidence="1">Chromosome 6 open reading frame 62</fullName>
    </submittedName>
</protein>